<protein>
    <submittedName>
        <fullName evidence="1">HAD family hydrolase</fullName>
    </submittedName>
</protein>
<keyword evidence="1" id="KW-0378">Hydrolase</keyword>
<dbReference type="OrthoDB" id="6631751at2"/>
<dbReference type="AlphaFoldDB" id="A0A1X1EPC1"/>
<name>A0A1X1EPC1_PANCY</name>
<reference evidence="1 2" key="1">
    <citation type="journal article" date="2017" name="Antonie Van Leeuwenhoek">
        <title>Phylogenomic resolution of the bacterial genus Pantoea and its relationship with Erwinia and Tatumella.</title>
        <authorList>
            <person name="Palmer M."/>
            <person name="Steenkamp E.T."/>
            <person name="Coetzee M.P."/>
            <person name="Chan W.Y."/>
            <person name="van Zyl E."/>
            <person name="De Maayer P."/>
            <person name="Coutinho T.A."/>
            <person name="Blom J."/>
            <person name="Smits T.H."/>
            <person name="Duffy B."/>
            <person name="Venter S.N."/>
        </authorList>
    </citation>
    <scope>NUCLEOTIDE SEQUENCE [LARGE SCALE GENOMIC DNA]</scope>
    <source>
        <strain evidence="1 2">LMG 2657</strain>
    </source>
</reference>
<evidence type="ECO:0000313" key="1">
    <source>
        <dbReference type="EMBL" id="ORM91830.1"/>
    </source>
</evidence>
<organism evidence="1 2">
    <name type="scientific">Pantoea cypripedii</name>
    <name type="common">Pectobacterium cypripedii</name>
    <name type="synonym">Erwinia cypripedii</name>
    <dbReference type="NCBI Taxonomy" id="55209"/>
    <lineage>
        <taxon>Bacteria</taxon>
        <taxon>Pseudomonadati</taxon>
        <taxon>Pseudomonadota</taxon>
        <taxon>Gammaproteobacteria</taxon>
        <taxon>Enterobacterales</taxon>
        <taxon>Erwiniaceae</taxon>
        <taxon>Pantoea</taxon>
    </lineage>
</organism>
<gene>
    <name evidence="1" type="ORF">HA50_00060</name>
</gene>
<comment type="caution">
    <text evidence="1">The sequence shown here is derived from an EMBL/GenBank/DDBJ whole genome shotgun (WGS) entry which is preliminary data.</text>
</comment>
<dbReference type="STRING" id="55209.HA50_00060"/>
<accession>A0A1X1EPC1</accession>
<dbReference type="GO" id="GO:0016787">
    <property type="term" value="F:hydrolase activity"/>
    <property type="evidence" value="ECO:0007669"/>
    <property type="project" value="UniProtKB-KW"/>
</dbReference>
<dbReference type="NCBIfam" id="NF033153">
    <property type="entry name" value="phage_ICD_like"/>
    <property type="match status" value="1"/>
</dbReference>
<dbReference type="RefSeq" id="WP_084871618.1">
    <property type="nucleotide sequence ID" value="NZ_JAGGMY010000001.1"/>
</dbReference>
<sequence>MATSKSTWIFAAINRSQLSCRPVMLRITAGDEQSARRRLAADYILLFAGRLPCLGGRHA</sequence>
<proteinExistence type="predicted"/>
<keyword evidence="2" id="KW-1185">Reference proteome</keyword>
<dbReference type="EMBL" id="MLJI01000001">
    <property type="protein sequence ID" value="ORM91830.1"/>
    <property type="molecule type" value="Genomic_DNA"/>
</dbReference>
<dbReference type="Proteomes" id="UP000193749">
    <property type="component" value="Unassembled WGS sequence"/>
</dbReference>
<evidence type="ECO:0000313" key="2">
    <source>
        <dbReference type="Proteomes" id="UP000193749"/>
    </source>
</evidence>